<feature type="chain" id="PRO_5024451586" description="DUF5666 domain-containing protein" evidence="2">
    <location>
        <begin position="20"/>
        <end position="157"/>
    </location>
</feature>
<organism evidence="3 4">
    <name type="scientific">Desulfosarcina ovata subsp. ovata</name>
    <dbReference type="NCBI Taxonomy" id="2752305"/>
    <lineage>
        <taxon>Bacteria</taxon>
        <taxon>Pseudomonadati</taxon>
        <taxon>Thermodesulfobacteriota</taxon>
        <taxon>Desulfobacteria</taxon>
        <taxon>Desulfobacterales</taxon>
        <taxon>Desulfosarcinaceae</taxon>
        <taxon>Desulfosarcina</taxon>
    </lineage>
</organism>
<sequence>MKLSKPLIVAGLAAMLAVACSEKSPTTTGQADQPQGESPAQVASQQETIPETTPDVAQQTGGETVQATAEAIQETALSVAETAKETLASATAEPTEIDGTLMQTEKGVAIVSDQFAYLLSNDNDLADLVGQKVKITGTIAETEVGEVLQVMSVTPVD</sequence>
<evidence type="ECO:0000256" key="2">
    <source>
        <dbReference type="SAM" id="SignalP"/>
    </source>
</evidence>
<evidence type="ECO:0008006" key="5">
    <source>
        <dbReference type="Google" id="ProtNLM"/>
    </source>
</evidence>
<reference evidence="3 4" key="1">
    <citation type="submission" date="2019-11" db="EMBL/GenBank/DDBJ databases">
        <title>Comparative genomics of hydrocarbon-degrading Desulfosarcina strains.</title>
        <authorList>
            <person name="Watanabe M."/>
            <person name="Kojima H."/>
            <person name="Fukui M."/>
        </authorList>
    </citation>
    <scope>NUCLEOTIDE SEQUENCE [LARGE SCALE GENOMIC DNA]</scope>
    <source>
        <strain evidence="4">oXyS1</strain>
    </source>
</reference>
<feature type="signal peptide" evidence="2">
    <location>
        <begin position="1"/>
        <end position="19"/>
    </location>
</feature>
<protein>
    <recommendedName>
        <fullName evidence="5">DUF5666 domain-containing protein</fullName>
    </recommendedName>
</protein>
<evidence type="ECO:0000256" key="1">
    <source>
        <dbReference type="SAM" id="MobiDB-lite"/>
    </source>
</evidence>
<feature type="compositionally biased region" description="Polar residues" evidence="1">
    <location>
        <begin position="23"/>
        <end position="66"/>
    </location>
</feature>
<dbReference type="PROSITE" id="PS51257">
    <property type="entry name" value="PROKAR_LIPOPROTEIN"/>
    <property type="match status" value="1"/>
</dbReference>
<feature type="region of interest" description="Disordered" evidence="1">
    <location>
        <begin position="22"/>
        <end position="66"/>
    </location>
</feature>
<accession>A0A5K8A8H8</accession>
<evidence type="ECO:0000313" key="4">
    <source>
        <dbReference type="Proteomes" id="UP000422108"/>
    </source>
</evidence>
<dbReference type="EMBL" id="AP021879">
    <property type="protein sequence ID" value="BBO88943.1"/>
    <property type="molecule type" value="Genomic_DNA"/>
</dbReference>
<gene>
    <name evidence="3" type="ORF">DSCOOX_21230</name>
</gene>
<keyword evidence="4" id="KW-1185">Reference proteome</keyword>
<proteinExistence type="predicted"/>
<dbReference type="RefSeq" id="WP_155310195.1">
    <property type="nucleotide sequence ID" value="NZ_AP021879.1"/>
</dbReference>
<name>A0A5K8A8H8_9BACT</name>
<dbReference type="Proteomes" id="UP000422108">
    <property type="component" value="Chromosome"/>
</dbReference>
<keyword evidence="2" id="KW-0732">Signal</keyword>
<evidence type="ECO:0000313" key="3">
    <source>
        <dbReference type="EMBL" id="BBO88943.1"/>
    </source>
</evidence>
<dbReference type="AlphaFoldDB" id="A0A5K8A8H8"/>